<keyword evidence="2" id="KW-1185">Reference proteome</keyword>
<evidence type="ECO:0000313" key="2">
    <source>
        <dbReference type="Proteomes" id="UP001231189"/>
    </source>
</evidence>
<protein>
    <recommendedName>
        <fullName evidence="3">F-box domain-containing protein</fullName>
    </recommendedName>
</protein>
<organism evidence="1 2">
    <name type="scientific">Lolium multiflorum</name>
    <name type="common">Italian ryegrass</name>
    <name type="synonym">Lolium perenne subsp. multiflorum</name>
    <dbReference type="NCBI Taxonomy" id="4521"/>
    <lineage>
        <taxon>Eukaryota</taxon>
        <taxon>Viridiplantae</taxon>
        <taxon>Streptophyta</taxon>
        <taxon>Embryophyta</taxon>
        <taxon>Tracheophyta</taxon>
        <taxon>Spermatophyta</taxon>
        <taxon>Magnoliopsida</taxon>
        <taxon>Liliopsida</taxon>
        <taxon>Poales</taxon>
        <taxon>Poaceae</taxon>
        <taxon>BOP clade</taxon>
        <taxon>Pooideae</taxon>
        <taxon>Poodae</taxon>
        <taxon>Poeae</taxon>
        <taxon>Poeae Chloroplast Group 2 (Poeae type)</taxon>
        <taxon>Loliodinae</taxon>
        <taxon>Loliinae</taxon>
        <taxon>Lolium</taxon>
    </lineage>
</organism>
<dbReference type="Proteomes" id="UP001231189">
    <property type="component" value="Unassembled WGS sequence"/>
</dbReference>
<reference evidence="1" key="1">
    <citation type="submission" date="2023-07" db="EMBL/GenBank/DDBJ databases">
        <title>A chromosome-level genome assembly of Lolium multiflorum.</title>
        <authorList>
            <person name="Chen Y."/>
            <person name="Copetti D."/>
            <person name="Kolliker R."/>
            <person name="Studer B."/>
        </authorList>
    </citation>
    <scope>NUCLEOTIDE SEQUENCE</scope>
    <source>
        <strain evidence="1">02402/16</strain>
        <tissue evidence="1">Leaf</tissue>
    </source>
</reference>
<dbReference type="PANTHER" id="PTHR33207">
    <property type="entry name" value="F-BOX DOMAIN CONTAINING PROTEIN-RELATED"/>
    <property type="match status" value="1"/>
</dbReference>
<proteinExistence type="predicted"/>
<accession>A0AAD8T723</accession>
<dbReference type="SUPFAM" id="SSF81383">
    <property type="entry name" value="F-box domain"/>
    <property type="match status" value="1"/>
</dbReference>
<sequence length="426" mass="46949">MATQLLAPAPAPPSTTTTDATITAAAAATTTTCTSSTSTATTIFSLTDDDLREIFLRLPDLRALIRAALTCRPWLQAIRSSRPFRRLFRALHPAPLLGLFLEIGNASAPSFLPLRRSDPVVAAGLRRGDFFLTSLPPLSTGWGFADCRDGYVLLWNMMPKRPSLVALNPVTWAIDVLPRLPGQIATGSRRDFAVLGFHLLCSDERPWSFRVSCVCADQRRVRVAVFSSETWEWAVRPWVHVGGNCSLKYRAGTLVGGSIFWPYQGEARMIRIDTATMDISFLDLPPEVEVAGFNFAVGDTKNGELCIVYESAFFLLTWIRRSVDGTEVWAPPTVLSLGEELDRHTLASVLDVQLDLKIVQVRSGLVHLSSTCMTHAGTLHCWFFSLPLETMELELLLEGSFEGDVHLYNMAWPPSLVGDDESIGHG</sequence>
<dbReference type="InterPro" id="IPR036047">
    <property type="entry name" value="F-box-like_dom_sf"/>
</dbReference>
<dbReference type="AlphaFoldDB" id="A0AAD8T723"/>
<name>A0AAD8T723_LOLMU</name>
<evidence type="ECO:0000313" key="1">
    <source>
        <dbReference type="EMBL" id="KAK1670386.1"/>
    </source>
</evidence>
<dbReference type="EMBL" id="JAUUTY010000003">
    <property type="protein sequence ID" value="KAK1670386.1"/>
    <property type="molecule type" value="Genomic_DNA"/>
</dbReference>
<comment type="caution">
    <text evidence="1">The sequence shown here is derived from an EMBL/GenBank/DDBJ whole genome shotgun (WGS) entry which is preliminary data.</text>
</comment>
<evidence type="ECO:0008006" key="3">
    <source>
        <dbReference type="Google" id="ProtNLM"/>
    </source>
</evidence>
<gene>
    <name evidence="1" type="ORF">QYE76_058545</name>
</gene>